<keyword evidence="1" id="KW-0732">Signal</keyword>
<dbReference type="Proteomes" id="UP001165089">
    <property type="component" value="Unassembled WGS sequence"/>
</dbReference>
<organism evidence="2 3">
    <name type="scientific">Geothrix rubra</name>
    <dbReference type="NCBI Taxonomy" id="2927977"/>
    <lineage>
        <taxon>Bacteria</taxon>
        <taxon>Pseudomonadati</taxon>
        <taxon>Acidobacteriota</taxon>
        <taxon>Holophagae</taxon>
        <taxon>Holophagales</taxon>
        <taxon>Holophagaceae</taxon>
        <taxon>Geothrix</taxon>
    </lineage>
</organism>
<evidence type="ECO:0000313" key="3">
    <source>
        <dbReference type="Proteomes" id="UP001165089"/>
    </source>
</evidence>
<dbReference type="EMBL" id="BSDD01000006">
    <property type="protein sequence ID" value="GLH71360.1"/>
    <property type="molecule type" value="Genomic_DNA"/>
</dbReference>
<comment type="caution">
    <text evidence="2">The sequence shown here is derived from an EMBL/GenBank/DDBJ whole genome shotgun (WGS) entry which is preliminary data.</text>
</comment>
<protein>
    <recommendedName>
        <fullName evidence="4">Outer membrane protein beta-barrel domain-containing protein</fullName>
    </recommendedName>
</protein>
<feature type="signal peptide" evidence="1">
    <location>
        <begin position="1"/>
        <end position="18"/>
    </location>
</feature>
<proteinExistence type="predicted"/>
<evidence type="ECO:0008006" key="4">
    <source>
        <dbReference type="Google" id="ProtNLM"/>
    </source>
</evidence>
<keyword evidence="3" id="KW-1185">Reference proteome</keyword>
<accession>A0ABQ5QB58</accession>
<name>A0ABQ5QB58_9BACT</name>
<evidence type="ECO:0000256" key="1">
    <source>
        <dbReference type="SAM" id="SignalP"/>
    </source>
</evidence>
<feature type="chain" id="PRO_5045237730" description="Outer membrane protein beta-barrel domain-containing protein" evidence="1">
    <location>
        <begin position="19"/>
        <end position="199"/>
    </location>
</feature>
<sequence>MKKTVMALGFLLALPVAAQDVEVGVFAGRQAYASAHTDVVPGGTLQVEADTKTVWGLRLGYSLVDLGPALFQVTAGYQPETSTRLKGSLGGAPIGEGDLKESHWSAGVMFNFKAVVAVGLGVEFRSESLKETTDSTTYNRPWARLTLGYAFPTPGVKPFMGLEADFPLVSKSNEFGSTADLLKSLAPKNQIGIYAGLRF</sequence>
<gene>
    <name evidence="2" type="ORF">GETHPA_28930</name>
</gene>
<dbReference type="RefSeq" id="WP_285727584.1">
    <property type="nucleotide sequence ID" value="NZ_BSDD01000006.1"/>
</dbReference>
<reference evidence="2 3" key="1">
    <citation type="journal article" date="2023" name="Antonie Van Leeuwenhoek">
        <title>Mesoterricola silvestris gen. nov., sp. nov., Mesoterricola sediminis sp. nov., Geothrix oryzae sp. nov., Geothrix edaphica sp. nov., Geothrix rubra sp. nov., and Geothrix limicola sp. nov., six novel members of Acidobacteriota isolated from soils.</title>
        <authorList>
            <person name="Itoh H."/>
            <person name="Sugisawa Y."/>
            <person name="Mise K."/>
            <person name="Xu Z."/>
            <person name="Kuniyasu M."/>
            <person name="Ushijima N."/>
            <person name="Kawano K."/>
            <person name="Kobayashi E."/>
            <person name="Shiratori Y."/>
            <person name="Masuda Y."/>
            <person name="Senoo K."/>
        </authorList>
    </citation>
    <scope>NUCLEOTIDE SEQUENCE [LARGE SCALE GENOMIC DNA]</scope>
    <source>
        <strain evidence="2 3">Red803</strain>
    </source>
</reference>
<evidence type="ECO:0000313" key="2">
    <source>
        <dbReference type="EMBL" id="GLH71360.1"/>
    </source>
</evidence>